<organism evidence="1">
    <name type="scientific">Arundo donax</name>
    <name type="common">Giant reed</name>
    <name type="synonym">Donax arundinaceus</name>
    <dbReference type="NCBI Taxonomy" id="35708"/>
    <lineage>
        <taxon>Eukaryota</taxon>
        <taxon>Viridiplantae</taxon>
        <taxon>Streptophyta</taxon>
        <taxon>Embryophyta</taxon>
        <taxon>Tracheophyta</taxon>
        <taxon>Spermatophyta</taxon>
        <taxon>Magnoliopsida</taxon>
        <taxon>Liliopsida</taxon>
        <taxon>Poales</taxon>
        <taxon>Poaceae</taxon>
        <taxon>PACMAD clade</taxon>
        <taxon>Arundinoideae</taxon>
        <taxon>Arundineae</taxon>
        <taxon>Arundo</taxon>
    </lineage>
</organism>
<dbReference type="EMBL" id="GBRH01188120">
    <property type="protein sequence ID" value="JAE09776.1"/>
    <property type="molecule type" value="Transcribed_RNA"/>
</dbReference>
<proteinExistence type="predicted"/>
<reference evidence="1" key="1">
    <citation type="submission" date="2014-09" db="EMBL/GenBank/DDBJ databases">
        <authorList>
            <person name="Magalhaes I.L.F."/>
            <person name="Oliveira U."/>
            <person name="Santos F.R."/>
            <person name="Vidigal T.H.D.A."/>
            <person name="Brescovit A.D."/>
            <person name="Santos A.J."/>
        </authorList>
    </citation>
    <scope>NUCLEOTIDE SEQUENCE</scope>
    <source>
        <tissue evidence="1">Shoot tissue taken approximately 20 cm above the soil surface</tissue>
    </source>
</reference>
<protein>
    <submittedName>
        <fullName evidence="1">Uncharacterized protein</fullName>
    </submittedName>
</protein>
<evidence type="ECO:0000313" key="1">
    <source>
        <dbReference type="EMBL" id="JAE09776.1"/>
    </source>
</evidence>
<sequence>MAALQLLICKGVAVVVDLRAR</sequence>
<name>A0A0A9FI21_ARUDO</name>
<reference evidence="1" key="2">
    <citation type="journal article" date="2015" name="Data Brief">
        <title>Shoot transcriptome of the giant reed, Arundo donax.</title>
        <authorList>
            <person name="Barrero R.A."/>
            <person name="Guerrero F.D."/>
            <person name="Moolhuijzen P."/>
            <person name="Goolsby J.A."/>
            <person name="Tidwell J."/>
            <person name="Bellgard S.E."/>
            <person name="Bellgard M.I."/>
        </authorList>
    </citation>
    <scope>NUCLEOTIDE SEQUENCE</scope>
    <source>
        <tissue evidence="1">Shoot tissue taken approximately 20 cm above the soil surface</tissue>
    </source>
</reference>
<dbReference type="AlphaFoldDB" id="A0A0A9FI21"/>
<accession>A0A0A9FI21</accession>